<protein>
    <submittedName>
        <fullName evidence="3">Class I SAM-dependent methyltransferase</fullName>
    </submittedName>
</protein>
<dbReference type="SUPFAM" id="SSF53335">
    <property type="entry name" value="S-adenosyl-L-methionine-dependent methyltransferases"/>
    <property type="match status" value="1"/>
</dbReference>
<dbReference type="Gene3D" id="3.40.50.150">
    <property type="entry name" value="Vaccinia Virus protein VP39"/>
    <property type="match status" value="1"/>
</dbReference>
<dbReference type="Gene3D" id="2.20.25.110">
    <property type="entry name" value="S-adenosyl-L-methionine-dependent methyltransferases"/>
    <property type="match status" value="1"/>
</dbReference>
<dbReference type="Proteomes" id="UP001068021">
    <property type="component" value="Unassembled WGS sequence"/>
</dbReference>
<evidence type="ECO:0000313" key="4">
    <source>
        <dbReference type="Proteomes" id="UP001068021"/>
    </source>
</evidence>
<dbReference type="RefSeq" id="WP_048082273.1">
    <property type="nucleotide sequence ID" value="NZ_JAPVER010000020.1"/>
</dbReference>
<dbReference type="Pfam" id="PF13649">
    <property type="entry name" value="Methyltransf_25"/>
    <property type="match status" value="1"/>
</dbReference>
<dbReference type="InterPro" id="IPR041698">
    <property type="entry name" value="Methyltransf_25"/>
</dbReference>
<gene>
    <name evidence="3" type="ORF">O3H35_02170</name>
    <name evidence="2" type="ORF">O3H54_08750</name>
</gene>
<comment type="caution">
    <text evidence="3">The sequence shown here is derived from an EMBL/GenBank/DDBJ whole genome shotgun (WGS) entry which is preliminary data.</text>
</comment>
<feature type="domain" description="Methyltransferase" evidence="1">
    <location>
        <begin position="44"/>
        <end position="140"/>
    </location>
</feature>
<keyword evidence="4" id="KW-1185">Reference proteome</keyword>
<dbReference type="InterPro" id="IPR029063">
    <property type="entry name" value="SAM-dependent_MTases_sf"/>
</dbReference>
<dbReference type="CDD" id="cd02440">
    <property type="entry name" value="AdoMet_MTases"/>
    <property type="match status" value="1"/>
</dbReference>
<dbReference type="Proteomes" id="UP001074446">
    <property type="component" value="Unassembled WGS sequence"/>
</dbReference>
<keyword evidence="3" id="KW-0489">Methyltransferase</keyword>
<reference evidence="3" key="1">
    <citation type="submission" date="2022-12" db="EMBL/GenBank/DDBJ databases">
        <title>Reclassification of two methanogenic archaea species isolated from the Kolyma lowland permafrost.</title>
        <authorList>
            <person name="Trubitsyn V.E."/>
            <person name="Rivkina E.M."/>
            <person name="Shcherbakova V.A."/>
        </authorList>
    </citation>
    <scope>NUCLEOTIDE SEQUENCE</scope>
    <source>
        <strain evidence="2">M2</strain>
        <strain evidence="3">MK4</strain>
    </source>
</reference>
<dbReference type="GO" id="GO:0032259">
    <property type="term" value="P:methylation"/>
    <property type="evidence" value="ECO:0007669"/>
    <property type="project" value="UniProtKB-KW"/>
</dbReference>
<dbReference type="AlphaFoldDB" id="A0A9E5A0X1"/>
<dbReference type="EMBL" id="JAPVES010000024">
    <property type="protein sequence ID" value="MCZ3371435.1"/>
    <property type="molecule type" value="Genomic_DNA"/>
</dbReference>
<dbReference type="EMBL" id="JAPVER010000020">
    <property type="protein sequence ID" value="MCZ3365970.1"/>
    <property type="molecule type" value="Genomic_DNA"/>
</dbReference>
<evidence type="ECO:0000313" key="2">
    <source>
        <dbReference type="EMBL" id="MCZ3365970.1"/>
    </source>
</evidence>
<accession>A0A9E5A0X1</accession>
<sequence>MKQWYEELFTNYANKYENEIYTQGTLGEVDFIEKEINYDKNCKILDIGCGTGRHDIELAKRGYNVTGIDLSESMLAKAREKAQKAAVNLNFQQADARKLKFEDEFDLVIMLCEGGFSLMETDEMNFEILKNAAKALKKNGKLIFTTLNGLYPLYHSVKDFINSNAVEGVSEGNSFDLMTFRDISTMEIEDDDGNPMVLNCNERYYVPSEITWLLKSLNFSKIDIFASKIGNYSREDELTTEDYEMLIVAEL</sequence>
<keyword evidence="3" id="KW-0808">Transferase</keyword>
<name>A0A9E5A0X1_9EURY</name>
<evidence type="ECO:0000259" key="1">
    <source>
        <dbReference type="Pfam" id="PF13649"/>
    </source>
</evidence>
<dbReference type="GO" id="GO:0008168">
    <property type="term" value="F:methyltransferase activity"/>
    <property type="evidence" value="ECO:0007669"/>
    <property type="project" value="UniProtKB-KW"/>
</dbReference>
<proteinExistence type="predicted"/>
<evidence type="ECO:0000313" key="3">
    <source>
        <dbReference type="EMBL" id="MCZ3371435.1"/>
    </source>
</evidence>
<organism evidence="3">
    <name type="scientific">Methanobacterium veterum</name>
    <dbReference type="NCBI Taxonomy" id="408577"/>
    <lineage>
        <taxon>Archaea</taxon>
        <taxon>Methanobacteriati</taxon>
        <taxon>Methanobacteriota</taxon>
        <taxon>Methanomada group</taxon>
        <taxon>Methanobacteria</taxon>
        <taxon>Methanobacteriales</taxon>
        <taxon>Methanobacteriaceae</taxon>
        <taxon>Methanobacterium</taxon>
    </lineage>
</organism>
<dbReference type="PANTHER" id="PTHR43591">
    <property type="entry name" value="METHYLTRANSFERASE"/>
    <property type="match status" value="1"/>
</dbReference>